<dbReference type="GO" id="GO:0045739">
    <property type="term" value="P:positive regulation of DNA repair"/>
    <property type="evidence" value="ECO:0007669"/>
    <property type="project" value="InterPro"/>
</dbReference>
<keyword evidence="5" id="KW-0539">Nucleus</keyword>
<dbReference type="GO" id="GO:0016604">
    <property type="term" value="C:nuclear body"/>
    <property type="evidence" value="ECO:0007669"/>
    <property type="project" value="TreeGrafter"/>
</dbReference>
<dbReference type="GO" id="GO:0007095">
    <property type="term" value="P:mitotic G2 DNA damage checkpoint signaling"/>
    <property type="evidence" value="ECO:0007669"/>
    <property type="project" value="TreeGrafter"/>
</dbReference>
<dbReference type="GO" id="GO:0070552">
    <property type="term" value="C:BRISC complex"/>
    <property type="evidence" value="ECO:0007669"/>
    <property type="project" value="InterPro"/>
</dbReference>
<keyword evidence="3" id="KW-0227">DNA damage</keyword>
<dbReference type="PANTHER" id="PTHR15660">
    <property type="entry name" value="BRISC AND BRCA1-A COMPLEX MEMBER 1"/>
    <property type="match status" value="1"/>
</dbReference>
<sequence length="153" mass="18108">MFQSYSRLDMIKRYLKKFVWHKNSLNENHEFGILVLTTTCLWKLNLTNNVEKVTSAIGKLEFDTADYAKDLNAYYHDFVGYCELGDVFKTLESEIDDDNAYLQLILFYSRSYVIPDIPSVDLLQKFHNSGKFVYDSIFFHEKVNNMVNSYFIY</sequence>
<dbReference type="AlphaFoldDB" id="A0AAD5UAG6"/>
<evidence type="ECO:0000256" key="5">
    <source>
        <dbReference type="ARBA" id="ARBA00023242"/>
    </source>
</evidence>
<keyword evidence="4" id="KW-0234">DNA repair</keyword>
<keyword evidence="2" id="KW-0963">Cytoplasm</keyword>
<protein>
    <submittedName>
        <fullName evidence="6">Uncharacterized protein</fullName>
    </submittedName>
</protein>
<dbReference type="PANTHER" id="PTHR15660:SF1">
    <property type="entry name" value="BRISC AND BRCA1-A COMPLEX MEMBER 1"/>
    <property type="match status" value="1"/>
</dbReference>
<dbReference type="InterPro" id="IPR026126">
    <property type="entry name" value="BABAM1"/>
</dbReference>
<gene>
    <name evidence="6" type="ORF">HK099_004875</name>
</gene>
<dbReference type="EMBL" id="JADGJW010000036">
    <property type="protein sequence ID" value="KAJ3226422.1"/>
    <property type="molecule type" value="Genomic_DNA"/>
</dbReference>
<reference evidence="6" key="1">
    <citation type="submission" date="2020-05" db="EMBL/GenBank/DDBJ databases">
        <title>Phylogenomic resolution of chytrid fungi.</title>
        <authorList>
            <person name="Stajich J.E."/>
            <person name="Amses K."/>
            <person name="Simmons R."/>
            <person name="Seto K."/>
            <person name="Myers J."/>
            <person name="Bonds A."/>
            <person name="Quandt C.A."/>
            <person name="Barry K."/>
            <person name="Liu P."/>
            <person name="Grigoriev I."/>
            <person name="Longcore J.E."/>
            <person name="James T.Y."/>
        </authorList>
    </citation>
    <scope>NUCLEOTIDE SEQUENCE</scope>
    <source>
        <strain evidence="6">JEL0476</strain>
    </source>
</reference>
<evidence type="ECO:0000313" key="6">
    <source>
        <dbReference type="EMBL" id="KAJ3226422.1"/>
    </source>
</evidence>
<dbReference type="Proteomes" id="UP001211065">
    <property type="component" value="Unassembled WGS sequence"/>
</dbReference>
<evidence type="ECO:0000256" key="2">
    <source>
        <dbReference type="ARBA" id="ARBA00022490"/>
    </source>
</evidence>
<evidence type="ECO:0000256" key="3">
    <source>
        <dbReference type="ARBA" id="ARBA00022763"/>
    </source>
</evidence>
<accession>A0AAD5UAG6</accession>
<keyword evidence="7" id="KW-1185">Reference proteome</keyword>
<evidence type="ECO:0000256" key="1">
    <source>
        <dbReference type="ARBA" id="ARBA00004123"/>
    </source>
</evidence>
<evidence type="ECO:0000256" key="4">
    <source>
        <dbReference type="ARBA" id="ARBA00023204"/>
    </source>
</evidence>
<dbReference type="GO" id="GO:0006302">
    <property type="term" value="P:double-strand break repair"/>
    <property type="evidence" value="ECO:0007669"/>
    <property type="project" value="TreeGrafter"/>
</dbReference>
<comment type="subcellular location">
    <subcellularLocation>
        <location evidence="1">Nucleus</location>
    </subcellularLocation>
</comment>
<comment type="caution">
    <text evidence="6">The sequence shown here is derived from an EMBL/GenBank/DDBJ whole genome shotgun (WGS) entry which is preliminary data.</text>
</comment>
<organism evidence="6 7">
    <name type="scientific">Clydaea vesicula</name>
    <dbReference type="NCBI Taxonomy" id="447962"/>
    <lineage>
        <taxon>Eukaryota</taxon>
        <taxon>Fungi</taxon>
        <taxon>Fungi incertae sedis</taxon>
        <taxon>Chytridiomycota</taxon>
        <taxon>Chytridiomycota incertae sedis</taxon>
        <taxon>Chytridiomycetes</taxon>
        <taxon>Lobulomycetales</taxon>
        <taxon>Lobulomycetaceae</taxon>
        <taxon>Clydaea</taxon>
    </lineage>
</organism>
<name>A0AAD5UAG6_9FUNG</name>
<proteinExistence type="predicted"/>
<evidence type="ECO:0000313" key="7">
    <source>
        <dbReference type="Proteomes" id="UP001211065"/>
    </source>
</evidence>